<evidence type="ECO:0000256" key="5">
    <source>
        <dbReference type="ARBA" id="ARBA00022553"/>
    </source>
</evidence>
<evidence type="ECO:0000256" key="6">
    <source>
        <dbReference type="ARBA" id="ARBA00022679"/>
    </source>
</evidence>
<dbReference type="Gene3D" id="3.30.450.20">
    <property type="entry name" value="PAS domain"/>
    <property type="match status" value="1"/>
</dbReference>
<comment type="caution">
    <text evidence="17">The sequence shown here is derived from an EMBL/GenBank/DDBJ whole genome shotgun (WGS) entry which is preliminary data.</text>
</comment>
<evidence type="ECO:0000256" key="2">
    <source>
        <dbReference type="ARBA" id="ARBA00004651"/>
    </source>
</evidence>
<evidence type="ECO:0000256" key="12">
    <source>
        <dbReference type="ARBA" id="ARBA00023012"/>
    </source>
</evidence>
<keyword evidence="18" id="KW-1185">Reference proteome</keyword>
<comment type="subcellular location">
    <subcellularLocation>
        <location evidence="2">Cell membrane</location>
        <topology evidence="2">Multi-pass membrane protein</topology>
    </subcellularLocation>
</comment>
<evidence type="ECO:0000256" key="3">
    <source>
        <dbReference type="ARBA" id="ARBA00012438"/>
    </source>
</evidence>
<evidence type="ECO:0000256" key="14">
    <source>
        <dbReference type="SAM" id="Phobius"/>
    </source>
</evidence>
<evidence type="ECO:0000256" key="10">
    <source>
        <dbReference type="ARBA" id="ARBA00022840"/>
    </source>
</evidence>
<dbReference type="PANTHER" id="PTHR34220:SF7">
    <property type="entry name" value="SENSOR HISTIDINE KINASE YPDA"/>
    <property type="match status" value="1"/>
</dbReference>
<dbReference type="InterPro" id="IPR050640">
    <property type="entry name" value="Bact_2-comp_sensor_kinase"/>
</dbReference>
<evidence type="ECO:0000313" key="17">
    <source>
        <dbReference type="EMBL" id="MBW7455738.1"/>
    </source>
</evidence>
<proteinExistence type="predicted"/>
<dbReference type="Pfam" id="PF06580">
    <property type="entry name" value="His_kinase"/>
    <property type="match status" value="1"/>
</dbReference>
<dbReference type="Pfam" id="PF02518">
    <property type="entry name" value="HATPase_c"/>
    <property type="match status" value="1"/>
</dbReference>
<evidence type="ECO:0000259" key="16">
    <source>
        <dbReference type="PROSITE" id="PS50885"/>
    </source>
</evidence>
<keyword evidence="10" id="KW-0067">ATP-binding</keyword>
<dbReference type="PROSITE" id="PS50109">
    <property type="entry name" value="HIS_KIN"/>
    <property type="match status" value="1"/>
</dbReference>
<gene>
    <name evidence="17" type="ORF">K0U00_17060</name>
</gene>
<dbReference type="GO" id="GO:0016301">
    <property type="term" value="F:kinase activity"/>
    <property type="evidence" value="ECO:0007669"/>
    <property type="project" value="UniProtKB-KW"/>
</dbReference>
<feature type="domain" description="Histidine kinase" evidence="15">
    <location>
        <begin position="497"/>
        <end position="600"/>
    </location>
</feature>
<dbReference type="SUPFAM" id="SSF55874">
    <property type="entry name" value="ATPase domain of HSP90 chaperone/DNA topoisomerase II/histidine kinase"/>
    <property type="match status" value="1"/>
</dbReference>
<dbReference type="EMBL" id="JAHZIK010000423">
    <property type="protein sequence ID" value="MBW7455738.1"/>
    <property type="molecule type" value="Genomic_DNA"/>
</dbReference>
<keyword evidence="11 14" id="KW-1133">Transmembrane helix</keyword>
<keyword evidence="13 14" id="KW-0472">Membrane</keyword>
<evidence type="ECO:0000313" key="18">
    <source>
        <dbReference type="Proteomes" id="UP001519887"/>
    </source>
</evidence>
<keyword evidence="8" id="KW-0547">Nucleotide-binding</keyword>
<dbReference type="CDD" id="cd06225">
    <property type="entry name" value="HAMP"/>
    <property type="match status" value="1"/>
</dbReference>
<keyword evidence="9 17" id="KW-0418">Kinase</keyword>
<accession>A0ABS7C491</accession>
<keyword evidence="7 14" id="KW-0812">Transmembrane</keyword>
<keyword evidence="6" id="KW-0808">Transferase</keyword>
<dbReference type="Gene3D" id="3.30.565.10">
    <property type="entry name" value="Histidine kinase-like ATPase, C-terminal domain"/>
    <property type="match status" value="1"/>
</dbReference>
<feature type="transmembrane region" description="Helical" evidence="14">
    <location>
        <begin position="20"/>
        <end position="40"/>
    </location>
</feature>
<dbReference type="PROSITE" id="PS50885">
    <property type="entry name" value="HAMP"/>
    <property type="match status" value="1"/>
</dbReference>
<evidence type="ECO:0000256" key="8">
    <source>
        <dbReference type="ARBA" id="ARBA00022741"/>
    </source>
</evidence>
<evidence type="ECO:0000256" key="11">
    <source>
        <dbReference type="ARBA" id="ARBA00022989"/>
    </source>
</evidence>
<organism evidence="17 18">
    <name type="scientific">Paenibacillus sepulcri</name>
    <dbReference type="NCBI Taxonomy" id="359917"/>
    <lineage>
        <taxon>Bacteria</taxon>
        <taxon>Bacillati</taxon>
        <taxon>Bacillota</taxon>
        <taxon>Bacilli</taxon>
        <taxon>Bacillales</taxon>
        <taxon>Paenibacillaceae</taxon>
        <taxon>Paenibacillus</taxon>
    </lineage>
</organism>
<keyword evidence="4" id="KW-1003">Cell membrane</keyword>
<reference evidence="17 18" key="1">
    <citation type="submission" date="2021-07" db="EMBL/GenBank/DDBJ databases">
        <title>Paenibacillus radiodurans sp. nov., isolated from the southeastern edge of Tengger Desert.</title>
        <authorList>
            <person name="Zhang G."/>
        </authorList>
    </citation>
    <scope>NUCLEOTIDE SEQUENCE [LARGE SCALE GENOMIC DNA]</scope>
    <source>
        <strain evidence="17 18">CCM 7311</strain>
    </source>
</reference>
<dbReference type="Pfam" id="PF02743">
    <property type="entry name" value="dCache_1"/>
    <property type="match status" value="1"/>
</dbReference>
<name>A0ABS7C491_9BACL</name>
<dbReference type="SMART" id="SM00304">
    <property type="entry name" value="HAMP"/>
    <property type="match status" value="1"/>
</dbReference>
<dbReference type="CDD" id="cd12912">
    <property type="entry name" value="PDC2_MCP_like"/>
    <property type="match status" value="1"/>
</dbReference>
<comment type="catalytic activity">
    <reaction evidence="1">
        <text>ATP + protein L-histidine = ADP + protein N-phospho-L-histidine.</text>
        <dbReference type="EC" id="2.7.13.3"/>
    </reaction>
</comment>
<evidence type="ECO:0000256" key="4">
    <source>
        <dbReference type="ARBA" id="ARBA00022475"/>
    </source>
</evidence>
<dbReference type="InterPro" id="IPR003594">
    <property type="entry name" value="HATPase_dom"/>
</dbReference>
<evidence type="ECO:0000256" key="13">
    <source>
        <dbReference type="ARBA" id="ARBA00023136"/>
    </source>
</evidence>
<dbReference type="SUPFAM" id="SSF158472">
    <property type="entry name" value="HAMP domain-like"/>
    <property type="match status" value="1"/>
</dbReference>
<feature type="transmembrane region" description="Helical" evidence="14">
    <location>
        <begin position="314"/>
        <end position="333"/>
    </location>
</feature>
<dbReference type="EC" id="2.7.13.3" evidence="3"/>
<dbReference type="InterPro" id="IPR036890">
    <property type="entry name" value="HATPase_C_sf"/>
</dbReference>
<dbReference type="RefSeq" id="WP_210046466.1">
    <property type="nucleotide sequence ID" value="NZ_JBHLVU010000014.1"/>
</dbReference>
<dbReference type="InterPro" id="IPR003660">
    <property type="entry name" value="HAMP_dom"/>
</dbReference>
<sequence>MFRKLAAYYPFYPISLKYRLLLYFLLLVILPTSIISVTIYNESYQTITENIKVSVQKNLNMVETMLLKKFEEMNGIADSIYLNPDMTDILSAERPIDQVGILNELTNLNKIINSYDLPRDDQHQYISKLYMMDRPEYLQYNFSRNVSIISQIETEQWYVKLPQKSRYSIIGLHANSPAQPNVYTIMLAKRLFGLNNAIIPYVGLLTIEDDVDDFNHILDQLKPSVNSSVLIIDSKGSVVVSPDMSLLNRNLSSEPYIRKLMNDKLGQQSESFEEQMDGKTMLVSYRHIGEFDWTVVSISPINDLNGKLVSFRKVMYVVLALCMILAFLIALLLSNNITSPIRKFIKSMSYAQEGNFDLQIQYSRKDEFTYLFSQYNKMIKQIKELINKLYVSEVKKKEAELQALQAQINPHFLYNTLDSINWIALRHKVPEISQMVTSLSDFFRYSLSKGRNVIRVEDEFRQVESYLSIQQVRFKERLEYSIEVEPEVYGHYAVKLILQPLVENSLLHGIERRRGKGMIAIKARKSENWIIIEISDNGIGADVDALNAMLEDDGKRSGSSFGMINVNRRIKQLFGAESGIHYSRHEGPGVTVTVRFPCLTTLEGIVEDAEDDYSG</sequence>
<evidence type="ECO:0000259" key="15">
    <source>
        <dbReference type="PROSITE" id="PS50109"/>
    </source>
</evidence>
<keyword evidence="5" id="KW-0597">Phosphoprotein</keyword>
<evidence type="ECO:0000256" key="7">
    <source>
        <dbReference type="ARBA" id="ARBA00022692"/>
    </source>
</evidence>
<keyword evidence="12" id="KW-0902">Two-component regulatory system</keyword>
<feature type="domain" description="HAMP" evidence="16">
    <location>
        <begin position="335"/>
        <end position="387"/>
    </location>
</feature>
<evidence type="ECO:0000256" key="9">
    <source>
        <dbReference type="ARBA" id="ARBA00022777"/>
    </source>
</evidence>
<dbReference type="SMART" id="SM00387">
    <property type="entry name" value="HATPase_c"/>
    <property type="match status" value="1"/>
</dbReference>
<dbReference type="InterPro" id="IPR033479">
    <property type="entry name" value="dCache_1"/>
</dbReference>
<dbReference type="InterPro" id="IPR010559">
    <property type="entry name" value="Sig_transdc_His_kin_internal"/>
</dbReference>
<dbReference type="Proteomes" id="UP001519887">
    <property type="component" value="Unassembled WGS sequence"/>
</dbReference>
<dbReference type="Gene3D" id="6.10.340.10">
    <property type="match status" value="1"/>
</dbReference>
<dbReference type="PANTHER" id="PTHR34220">
    <property type="entry name" value="SENSOR HISTIDINE KINASE YPDA"/>
    <property type="match status" value="1"/>
</dbReference>
<evidence type="ECO:0000256" key="1">
    <source>
        <dbReference type="ARBA" id="ARBA00000085"/>
    </source>
</evidence>
<protein>
    <recommendedName>
        <fullName evidence="3">histidine kinase</fullName>
        <ecNumber evidence="3">2.7.13.3</ecNumber>
    </recommendedName>
</protein>
<dbReference type="InterPro" id="IPR005467">
    <property type="entry name" value="His_kinase_dom"/>
</dbReference>